<keyword evidence="8" id="KW-0966">Cell projection</keyword>
<dbReference type="AlphaFoldDB" id="A0A0L0CF59"/>
<dbReference type="PANTHER" id="PTHR19853:SF1">
    <property type="entry name" value="TBC1 DOMAIN FAMILY MEMBER 31"/>
    <property type="match status" value="1"/>
</dbReference>
<evidence type="ECO:0000256" key="5">
    <source>
        <dbReference type="ARBA" id="ARBA00022737"/>
    </source>
</evidence>
<proteinExistence type="predicted"/>
<dbReference type="STRING" id="7375.A0A0L0CF59"/>
<organism evidence="11 12">
    <name type="scientific">Lucilia cuprina</name>
    <name type="common">Green bottle fly</name>
    <name type="synonym">Australian sheep blowfly</name>
    <dbReference type="NCBI Taxonomy" id="7375"/>
    <lineage>
        <taxon>Eukaryota</taxon>
        <taxon>Metazoa</taxon>
        <taxon>Ecdysozoa</taxon>
        <taxon>Arthropoda</taxon>
        <taxon>Hexapoda</taxon>
        <taxon>Insecta</taxon>
        <taxon>Pterygota</taxon>
        <taxon>Neoptera</taxon>
        <taxon>Endopterygota</taxon>
        <taxon>Diptera</taxon>
        <taxon>Brachycera</taxon>
        <taxon>Muscomorpha</taxon>
        <taxon>Oestroidea</taxon>
        <taxon>Calliphoridae</taxon>
        <taxon>Luciliinae</taxon>
        <taxon>Lucilia</taxon>
    </lineage>
</organism>
<evidence type="ECO:0000256" key="9">
    <source>
        <dbReference type="SAM" id="Coils"/>
    </source>
</evidence>
<dbReference type="InterPro" id="IPR000195">
    <property type="entry name" value="Rab-GAP-TBC_dom"/>
</dbReference>
<dbReference type="SUPFAM" id="SSF50978">
    <property type="entry name" value="WD40 repeat-like"/>
    <property type="match status" value="1"/>
</dbReference>
<dbReference type="OMA" id="GCYPEKY"/>
<protein>
    <recommendedName>
        <fullName evidence="10">Rab-GAP TBC domain-containing protein</fullName>
    </recommendedName>
</protein>
<reference evidence="11 12" key="1">
    <citation type="journal article" date="2015" name="Nat. Commun.">
        <title>Lucilia cuprina genome unlocks parasitic fly biology to underpin future interventions.</title>
        <authorList>
            <person name="Anstead C.A."/>
            <person name="Korhonen P.K."/>
            <person name="Young N.D."/>
            <person name="Hall R.S."/>
            <person name="Jex A.R."/>
            <person name="Murali S.C."/>
            <person name="Hughes D.S."/>
            <person name="Lee S.F."/>
            <person name="Perry T."/>
            <person name="Stroehlein A.J."/>
            <person name="Ansell B.R."/>
            <person name="Breugelmans B."/>
            <person name="Hofmann A."/>
            <person name="Qu J."/>
            <person name="Dugan S."/>
            <person name="Lee S.L."/>
            <person name="Chao H."/>
            <person name="Dinh H."/>
            <person name="Han Y."/>
            <person name="Doddapaneni H.V."/>
            <person name="Worley K.C."/>
            <person name="Muzny D.M."/>
            <person name="Ioannidis P."/>
            <person name="Waterhouse R.M."/>
            <person name="Zdobnov E.M."/>
            <person name="James P.J."/>
            <person name="Bagnall N.H."/>
            <person name="Kotze A.C."/>
            <person name="Gibbs R.A."/>
            <person name="Richards S."/>
            <person name="Batterham P."/>
            <person name="Gasser R.B."/>
        </authorList>
    </citation>
    <scope>NUCLEOTIDE SEQUENCE [LARGE SCALE GENOMIC DNA]</scope>
    <source>
        <strain evidence="11 12">LS</strain>
        <tissue evidence="11">Full body</tissue>
    </source>
</reference>
<evidence type="ECO:0000256" key="7">
    <source>
        <dbReference type="ARBA" id="ARBA00023212"/>
    </source>
</evidence>
<dbReference type="InterPro" id="IPR035969">
    <property type="entry name" value="Rab-GAP_TBC_sf"/>
</dbReference>
<comment type="caution">
    <text evidence="11">The sequence shown here is derived from an EMBL/GenBank/DDBJ whole genome shotgun (WGS) entry which is preliminary data.</text>
</comment>
<gene>
    <name evidence="11" type="ORF">FF38_01610</name>
</gene>
<keyword evidence="5" id="KW-0677">Repeat</keyword>
<dbReference type="Gene3D" id="1.10.472.80">
    <property type="entry name" value="Ypt/Rab-GAP domain of gyp1p, domain 3"/>
    <property type="match status" value="1"/>
</dbReference>
<dbReference type="InterPro" id="IPR036322">
    <property type="entry name" value="WD40_repeat_dom_sf"/>
</dbReference>
<evidence type="ECO:0000259" key="10">
    <source>
        <dbReference type="Pfam" id="PF00566"/>
    </source>
</evidence>
<keyword evidence="7" id="KW-0206">Cytoskeleton</keyword>
<keyword evidence="4" id="KW-0853">WD repeat</keyword>
<feature type="coiled-coil region" evidence="9">
    <location>
        <begin position="714"/>
        <end position="834"/>
    </location>
</feature>
<evidence type="ECO:0000256" key="6">
    <source>
        <dbReference type="ARBA" id="ARBA00023054"/>
    </source>
</evidence>
<keyword evidence="6 9" id="KW-0175">Coiled coil</keyword>
<dbReference type="GO" id="GO:0060271">
    <property type="term" value="P:cilium assembly"/>
    <property type="evidence" value="ECO:0007669"/>
    <property type="project" value="TreeGrafter"/>
</dbReference>
<dbReference type="GO" id="GO:0036064">
    <property type="term" value="C:ciliary basal body"/>
    <property type="evidence" value="ECO:0007669"/>
    <property type="project" value="TreeGrafter"/>
</dbReference>
<dbReference type="Proteomes" id="UP000037069">
    <property type="component" value="Unassembled WGS sequence"/>
</dbReference>
<evidence type="ECO:0000313" key="11">
    <source>
        <dbReference type="EMBL" id="KNC30865.1"/>
    </source>
</evidence>
<dbReference type="GO" id="GO:0005813">
    <property type="term" value="C:centrosome"/>
    <property type="evidence" value="ECO:0007669"/>
    <property type="project" value="UniProtKB-SubCell"/>
</dbReference>
<evidence type="ECO:0000256" key="3">
    <source>
        <dbReference type="ARBA" id="ARBA00022490"/>
    </source>
</evidence>
<sequence>MINNNEETNFEPKAITKTKSENPISITGAMAVKMKKSSFALKEQNSGNILTVHHTIKENNKMLRIVLNVCCFDMRGTQMLAIDRRGCIFVFNFTTKRYWRHNERVQKPSVAIASRKEYNQYVVGTKEGILVLLDVEISNFLKQSKISEEPIGEITFPGQPLEPKNLALIRSGHSALLIDLDTFNCSYRLDFDKVVMSLKFASFLSNSEHIMTAFTNDTLHIWSGVTLEVVRIVYPLKLRDKKLLTQEQTDVLEFSLATALEETASKESQCFPKYNKNLTDGCIAAYAFKNDGSSLILSTWDNFLITLSCYTFELIRLYRLKDFILVQLAILAKPNDAYVVGLTNHKMIVLLDCEQVEYKLIVDLGPSRYFTISLDSKYLAVSQVTGELSVWSLGHLLAVLKSQKNCMSLLRSAFKQKKPVKLLENVNDCQFQEELKKLLTPQRLQQILQEYHCYPAKYRALIWCSLLKLPHNRLQYQELLKMGVPSAVNQQAKSIQLKNNTLKRSLSKCWSCLAQWCKVLAHSEILPGLIFPFVKMFQQNPLTAFEVCCTLIQNHFQLFFEYHPLEPKNYLGLCTNLLQHFDQQLYEFYQAKDITATTFAWSLLKNAFSEVLDEDQWQQLWDNAISGPAYFLCFVVVSYSILQKELIIRLPDKNVIEIFFQEQNPIDVNRLISKAFKLLNKCPADLHPQKYFSDFQAIPPNVYPKFLKYPQKCLNKYEEKVQDLQSVNSALDARMRELELEELKLMQRLENGLRQEEHAKRMKDIEAYYQNTLKREEERLNCQRKMLLLYQKEIRQRKGEVAAVLQDSTKRKAILQKERELQSLQNHIENERMRNDLNLMWAEEELYNQDMELLSQKYLEQSVTQPLNRKYYDEIKTLCQEQDLLDNELKMIYLSTPQTTSEIRQSPSHQYLDDIEHKLDKIQNEFKMLTT</sequence>
<evidence type="ECO:0000256" key="8">
    <source>
        <dbReference type="ARBA" id="ARBA00023273"/>
    </source>
</evidence>
<keyword evidence="12" id="KW-1185">Reference proteome</keyword>
<feature type="domain" description="Rab-GAP TBC" evidence="10">
    <location>
        <begin position="478"/>
        <end position="646"/>
    </location>
</feature>
<evidence type="ECO:0000313" key="12">
    <source>
        <dbReference type="Proteomes" id="UP000037069"/>
    </source>
</evidence>
<name>A0A0L0CF59_LUCCU</name>
<dbReference type="Pfam" id="PF00566">
    <property type="entry name" value="RabGAP-TBC"/>
    <property type="match status" value="1"/>
</dbReference>
<dbReference type="Gene3D" id="2.130.10.10">
    <property type="entry name" value="YVTN repeat-like/Quinoprotein amine dehydrogenase"/>
    <property type="match status" value="1"/>
</dbReference>
<dbReference type="OrthoDB" id="5578278at2759"/>
<dbReference type="SUPFAM" id="SSF47923">
    <property type="entry name" value="Ypt/Rab-GAP domain of gyp1p"/>
    <property type="match status" value="1"/>
</dbReference>
<keyword evidence="3" id="KW-0963">Cytoplasm</keyword>
<evidence type="ECO:0000256" key="4">
    <source>
        <dbReference type="ARBA" id="ARBA00022574"/>
    </source>
</evidence>
<dbReference type="PANTHER" id="PTHR19853">
    <property type="entry name" value="WD REPEAT CONTAINING PROTEIN 3 WDR3"/>
    <property type="match status" value="1"/>
</dbReference>
<accession>A0A0L0CF59</accession>
<evidence type="ECO:0000256" key="2">
    <source>
        <dbReference type="ARBA" id="ARBA00004300"/>
    </source>
</evidence>
<evidence type="ECO:0000256" key="1">
    <source>
        <dbReference type="ARBA" id="ARBA00004138"/>
    </source>
</evidence>
<dbReference type="InterPro" id="IPR051570">
    <property type="entry name" value="TBC1_cilium_biogenesis"/>
</dbReference>
<comment type="subcellular location">
    <subcellularLocation>
        <location evidence="1">Cell projection</location>
        <location evidence="1">Cilium</location>
    </subcellularLocation>
    <subcellularLocation>
        <location evidence="2">Cytoplasm</location>
        <location evidence="2">Cytoskeleton</location>
        <location evidence="2">Microtubule organizing center</location>
        <location evidence="2">Centrosome</location>
    </subcellularLocation>
</comment>
<dbReference type="EMBL" id="JRES01000487">
    <property type="protein sequence ID" value="KNC30865.1"/>
    <property type="molecule type" value="Genomic_DNA"/>
</dbReference>
<dbReference type="InterPro" id="IPR015943">
    <property type="entry name" value="WD40/YVTN_repeat-like_dom_sf"/>
</dbReference>